<dbReference type="Pfam" id="PF16789">
    <property type="entry name" value="YscO-like"/>
    <property type="match status" value="1"/>
</dbReference>
<dbReference type="RefSeq" id="WP_043405093.1">
    <property type="nucleotide sequence ID" value="NZ_JPMI01000240.1"/>
</dbReference>
<reference evidence="2 3" key="1">
    <citation type="submission" date="2014-07" db="EMBL/GenBank/DDBJ databases">
        <title>Draft Genome Sequence of Gephyronic Acid Producer, Cystobacter violaceus Strain Cb vi76.</title>
        <authorList>
            <person name="Stevens D.C."/>
            <person name="Young J."/>
            <person name="Carmichael R."/>
            <person name="Tan J."/>
            <person name="Taylor R.E."/>
        </authorList>
    </citation>
    <scope>NUCLEOTIDE SEQUENCE [LARGE SCALE GENOMIC DNA]</scope>
    <source>
        <strain evidence="2 3">Cb vi76</strain>
    </source>
</reference>
<sequence>MPPYRLQTLLEMRERAKEEAEQAFSDAVKALDKQKAELKRLEQELETRKAERKQKVMAYLQGLMAKGTTGPNSFTMMNRYEERLKDEEAQLALEIERQKEVVKTAEKLVEQRRREMAEAAKELKAIEKHKENWQKQIRAERQAKEELNQEEIGNTLFLMRQRK</sequence>
<proteinExistence type="predicted"/>
<evidence type="ECO:0000313" key="2">
    <source>
        <dbReference type="EMBL" id="KFA89539.1"/>
    </source>
</evidence>
<keyword evidence="1" id="KW-0175">Coiled coil</keyword>
<feature type="coiled-coil region" evidence="1">
    <location>
        <begin position="6"/>
        <end position="150"/>
    </location>
</feature>
<keyword evidence="2" id="KW-0969">Cilium</keyword>
<dbReference type="Proteomes" id="UP000028547">
    <property type="component" value="Unassembled WGS sequence"/>
</dbReference>
<protein>
    <submittedName>
        <fullName evidence="2">Flagellar assembly protein FliH</fullName>
    </submittedName>
</protein>
<comment type="caution">
    <text evidence="2">The sequence shown here is derived from an EMBL/GenBank/DDBJ whole genome shotgun (WGS) entry which is preliminary data.</text>
</comment>
<evidence type="ECO:0000256" key="1">
    <source>
        <dbReference type="SAM" id="Coils"/>
    </source>
</evidence>
<dbReference type="EMBL" id="JPMI01000240">
    <property type="protein sequence ID" value="KFA89539.1"/>
    <property type="molecule type" value="Genomic_DNA"/>
</dbReference>
<dbReference type="Gene3D" id="1.10.287.1700">
    <property type="match status" value="1"/>
</dbReference>
<evidence type="ECO:0000313" key="3">
    <source>
        <dbReference type="Proteomes" id="UP000028547"/>
    </source>
</evidence>
<dbReference type="InterPro" id="IPR053716">
    <property type="entry name" value="Flag_assembly_chemotaxis_eff"/>
</dbReference>
<gene>
    <name evidence="2" type="ORF">Q664_34780</name>
</gene>
<dbReference type="AlphaFoldDB" id="A0A084SM54"/>
<keyword evidence="2" id="KW-0966">Cell projection</keyword>
<name>A0A084SM54_9BACT</name>
<organism evidence="2 3">
    <name type="scientific">Archangium violaceum Cb vi76</name>
    <dbReference type="NCBI Taxonomy" id="1406225"/>
    <lineage>
        <taxon>Bacteria</taxon>
        <taxon>Pseudomonadati</taxon>
        <taxon>Myxococcota</taxon>
        <taxon>Myxococcia</taxon>
        <taxon>Myxococcales</taxon>
        <taxon>Cystobacterineae</taxon>
        <taxon>Archangiaceae</taxon>
        <taxon>Archangium</taxon>
    </lineage>
</organism>
<keyword evidence="2" id="KW-0282">Flagellum</keyword>
<accession>A0A084SM54</accession>
<dbReference type="InterPro" id="IPR031869">
    <property type="entry name" value="YscO-like"/>
</dbReference>